<dbReference type="EMBL" id="PDEQ01000004">
    <property type="protein sequence ID" value="PEN13611.1"/>
    <property type="molecule type" value="Genomic_DNA"/>
</dbReference>
<dbReference type="InterPro" id="IPR000182">
    <property type="entry name" value="GNAT_dom"/>
</dbReference>
<dbReference type="Pfam" id="PF00583">
    <property type="entry name" value="Acetyltransf_1"/>
    <property type="match status" value="1"/>
</dbReference>
<dbReference type="Gene3D" id="3.30.565.10">
    <property type="entry name" value="Histidine kinase-like ATPase, C-terminal domain"/>
    <property type="match status" value="1"/>
</dbReference>
<name>A0A2A8CYC2_9BACT</name>
<accession>A0A2A8CYC2</accession>
<dbReference type="InterPro" id="IPR016181">
    <property type="entry name" value="Acyl_CoA_acyltransferase"/>
</dbReference>
<protein>
    <recommendedName>
        <fullName evidence="1">N-acetyltransferase domain-containing protein</fullName>
    </recommendedName>
</protein>
<feature type="domain" description="N-acetyltransferase" evidence="1">
    <location>
        <begin position="170"/>
        <end position="334"/>
    </location>
</feature>
<dbReference type="SUPFAM" id="SSF55729">
    <property type="entry name" value="Acyl-CoA N-acyltransferases (Nat)"/>
    <property type="match status" value="1"/>
</dbReference>
<reference evidence="2 3" key="1">
    <citation type="submission" date="2017-10" db="EMBL/GenBank/DDBJ databases">
        <title>Draft genome of Longibacter Salinarum.</title>
        <authorList>
            <person name="Goh K.M."/>
            <person name="Shamsir M.S."/>
            <person name="Lim S.W."/>
        </authorList>
    </citation>
    <scope>NUCLEOTIDE SEQUENCE [LARGE SCALE GENOMIC DNA]</scope>
    <source>
        <strain evidence="2 3">KCTC 52045</strain>
    </source>
</reference>
<dbReference type="PROSITE" id="PS51186">
    <property type="entry name" value="GNAT"/>
    <property type="match status" value="1"/>
</dbReference>
<evidence type="ECO:0000313" key="2">
    <source>
        <dbReference type="EMBL" id="PEN13611.1"/>
    </source>
</evidence>
<dbReference type="Proteomes" id="UP000220102">
    <property type="component" value="Unassembled WGS sequence"/>
</dbReference>
<dbReference type="CDD" id="cd04301">
    <property type="entry name" value="NAT_SF"/>
    <property type="match status" value="1"/>
</dbReference>
<proteinExistence type="predicted"/>
<dbReference type="GO" id="GO:0016747">
    <property type="term" value="F:acyltransferase activity, transferring groups other than amino-acyl groups"/>
    <property type="evidence" value="ECO:0007669"/>
    <property type="project" value="InterPro"/>
</dbReference>
<dbReference type="Gene3D" id="3.40.630.30">
    <property type="match status" value="1"/>
</dbReference>
<dbReference type="OrthoDB" id="9792240at2"/>
<dbReference type="CDD" id="cd16936">
    <property type="entry name" value="HATPase_RsbW-like"/>
    <property type="match status" value="1"/>
</dbReference>
<dbReference type="InterPro" id="IPR003594">
    <property type="entry name" value="HATPase_dom"/>
</dbReference>
<evidence type="ECO:0000259" key="1">
    <source>
        <dbReference type="PROSITE" id="PS51186"/>
    </source>
</evidence>
<keyword evidence="3" id="KW-1185">Reference proteome</keyword>
<dbReference type="InterPro" id="IPR036890">
    <property type="entry name" value="HATPase_C_sf"/>
</dbReference>
<gene>
    <name evidence="2" type="ORF">CRI94_09900</name>
</gene>
<sequence>MVVLVWGERDIMDLHLRLQNHLSVIGPTADFARKWGMNAGLSDERALALALAVTEVVTDVVRFAFPRKEASFDITFRRDISTVEVIITEQGEPFDPSRYVYDPERARKEGRFDGAGFAVMRHFVDDFAFLNRGRKGKEFRLVQEIEATHVSELMRHDPQPAPAEVFTGDYSLQPIQPDDAGDVAKLIYRTYGYTYAKEELYYPEKIRRALVQDEKFGVIARTPSGRAVGMFAVLRMPDSDIGEVGEAVVDVDHRRRGLMTKMLEMLIDEARAHDMSAVFGEAVTVHDISQRVNQHFGMESTALLLGFFPTQRFHGLVGDYPQPISVVIELRPLEPYDVVRPFFPMRYASILQEIYEALGAVVEAPDMEPATPLPGSEAVIDTRISYRFRHVELIIEEPGADVVEQVEQTLDDVDQDMLNVLVDIPIEDPHTPFLIRQLRDAGFVLAGLMPRFHHSRDYLRMQRPLVDLDFDHIVVHSDLAHALKSLIQRELACDTEESLVRLRSNSTAT</sequence>
<organism evidence="2 3">
    <name type="scientific">Longibacter salinarum</name>
    <dbReference type="NCBI Taxonomy" id="1850348"/>
    <lineage>
        <taxon>Bacteria</taxon>
        <taxon>Pseudomonadati</taxon>
        <taxon>Rhodothermota</taxon>
        <taxon>Rhodothermia</taxon>
        <taxon>Rhodothermales</taxon>
        <taxon>Salisaetaceae</taxon>
        <taxon>Longibacter</taxon>
    </lineage>
</organism>
<evidence type="ECO:0000313" key="3">
    <source>
        <dbReference type="Proteomes" id="UP000220102"/>
    </source>
</evidence>
<dbReference type="AlphaFoldDB" id="A0A2A8CYC2"/>
<comment type="caution">
    <text evidence="2">The sequence shown here is derived from an EMBL/GenBank/DDBJ whole genome shotgun (WGS) entry which is preliminary data.</text>
</comment>
<dbReference type="RefSeq" id="WP_098075534.1">
    <property type="nucleotide sequence ID" value="NZ_PDEQ01000004.1"/>
</dbReference>
<dbReference type="Pfam" id="PF13581">
    <property type="entry name" value="HATPase_c_2"/>
    <property type="match status" value="1"/>
</dbReference>